<dbReference type="RefSeq" id="XP_046067267.1">
    <property type="nucleotide sequence ID" value="XM_046212013.1"/>
</dbReference>
<dbReference type="SUPFAM" id="SSF56801">
    <property type="entry name" value="Acetyl-CoA synthetase-like"/>
    <property type="match status" value="1"/>
</dbReference>
<dbReference type="GO" id="GO:0043041">
    <property type="term" value="P:amino acid activation for nonribosomal peptide biosynthetic process"/>
    <property type="evidence" value="ECO:0007669"/>
    <property type="project" value="TreeGrafter"/>
</dbReference>
<dbReference type="FunFam" id="3.30.300.30:FF:000015">
    <property type="entry name" value="Nonribosomal peptide synthase SidD"/>
    <property type="match status" value="1"/>
</dbReference>
<evidence type="ECO:0000256" key="3">
    <source>
        <dbReference type="ARBA" id="ARBA00022598"/>
    </source>
</evidence>
<dbReference type="InterPro" id="IPR001242">
    <property type="entry name" value="Condensation_dom"/>
</dbReference>
<dbReference type="PROSITE" id="PS50075">
    <property type="entry name" value="CARRIER"/>
    <property type="match status" value="1"/>
</dbReference>
<evidence type="ECO:0000256" key="1">
    <source>
        <dbReference type="ARBA" id="ARBA00022450"/>
    </source>
</evidence>
<evidence type="ECO:0000256" key="2">
    <source>
        <dbReference type="ARBA" id="ARBA00022553"/>
    </source>
</evidence>
<dbReference type="NCBIfam" id="TIGR01733">
    <property type="entry name" value="AA-adenyl-dom"/>
    <property type="match status" value="1"/>
</dbReference>
<dbReference type="InterPro" id="IPR042099">
    <property type="entry name" value="ANL_N_sf"/>
</dbReference>
<dbReference type="CDD" id="cd05918">
    <property type="entry name" value="A_NRPS_SidN3_like"/>
    <property type="match status" value="1"/>
</dbReference>
<organism evidence="5 6">
    <name type="scientific">Talaromyces proteolyticus</name>
    <dbReference type="NCBI Taxonomy" id="1131652"/>
    <lineage>
        <taxon>Eukaryota</taxon>
        <taxon>Fungi</taxon>
        <taxon>Dikarya</taxon>
        <taxon>Ascomycota</taxon>
        <taxon>Pezizomycotina</taxon>
        <taxon>Eurotiomycetes</taxon>
        <taxon>Eurotiomycetidae</taxon>
        <taxon>Eurotiales</taxon>
        <taxon>Trichocomaceae</taxon>
        <taxon>Talaromyces</taxon>
        <taxon>Talaromyces sect. Bacilispori</taxon>
    </lineage>
</organism>
<dbReference type="InterPro" id="IPR010071">
    <property type="entry name" value="AA_adenyl_dom"/>
</dbReference>
<keyword evidence="1" id="KW-0596">Phosphopantetheine</keyword>
<dbReference type="InterPro" id="IPR023213">
    <property type="entry name" value="CAT-like_dom_sf"/>
</dbReference>
<dbReference type="AlphaFoldDB" id="A0AAD4PTP1"/>
<proteinExistence type="predicted"/>
<dbReference type="FunFam" id="3.40.50.12780:FF:000014">
    <property type="entry name" value="Nonribosomal peptide synthetase 1"/>
    <property type="match status" value="1"/>
</dbReference>
<gene>
    <name evidence="5" type="ORF">BGW36DRAFT_304857</name>
</gene>
<dbReference type="PANTHER" id="PTHR45527">
    <property type="entry name" value="NONRIBOSOMAL PEPTIDE SYNTHETASE"/>
    <property type="match status" value="1"/>
</dbReference>
<dbReference type="EMBL" id="JAJTJA010000012">
    <property type="protein sequence ID" value="KAH8691175.1"/>
    <property type="molecule type" value="Genomic_DNA"/>
</dbReference>
<dbReference type="InterPro" id="IPR009081">
    <property type="entry name" value="PP-bd_ACP"/>
</dbReference>
<feature type="non-terminal residue" evidence="5">
    <location>
        <position position="1089"/>
    </location>
</feature>
<dbReference type="Gene3D" id="3.30.559.10">
    <property type="entry name" value="Chloramphenicol acetyltransferase-like domain"/>
    <property type="match status" value="1"/>
</dbReference>
<dbReference type="SUPFAM" id="SSF47336">
    <property type="entry name" value="ACP-like"/>
    <property type="match status" value="1"/>
</dbReference>
<keyword evidence="2" id="KW-0597">Phosphoprotein</keyword>
<dbReference type="Pfam" id="PF00668">
    <property type="entry name" value="Condensation"/>
    <property type="match status" value="1"/>
</dbReference>
<name>A0AAD4PTP1_9EURO</name>
<protein>
    <recommendedName>
        <fullName evidence="4">Carrier domain-containing protein</fullName>
    </recommendedName>
</protein>
<dbReference type="Gene3D" id="3.40.50.12780">
    <property type="entry name" value="N-terminal domain of ligase-like"/>
    <property type="match status" value="1"/>
</dbReference>
<dbReference type="SUPFAM" id="SSF52777">
    <property type="entry name" value="CoA-dependent acyltransferases"/>
    <property type="match status" value="2"/>
</dbReference>
<dbReference type="GO" id="GO:0044550">
    <property type="term" value="P:secondary metabolite biosynthetic process"/>
    <property type="evidence" value="ECO:0007669"/>
    <property type="project" value="TreeGrafter"/>
</dbReference>
<dbReference type="Pfam" id="PF00550">
    <property type="entry name" value="PP-binding"/>
    <property type="match status" value="1"/>
</dbReference>
<dbReference type="GO" id="GO:0005737">
    <property type="term" value="C:cytoplasm"/>
    <property type="evidence" value="ECO:0007669"/>
    <property type="project" value="TreeGrafter"/>
</dbReference>
<dbReference type="InterPro" id="IPR000873">
    <property type="entry name" value="AMP-dep_synth/lig_dom"/>
</dbReference>
<dbReference type="Gene3D" id="3.30.300.30">
    <property type="match status" value="1"/>
</dbReference>
<keyword evidence="6" id="KW-1185">Reference proteome</keyword>
<dbReference type="Gene3D" id="1.10.1200.10">
    <property type="entry name" value="ACP-like"/>
    <property type="match status" value="1"/>
</dbReference>
<dbReference type="GO" id="GO:0016874">
    <property type="term" value="F:ligase activity"/>
    <property type="evidence" value="ECO:0007669"/>
    <property type="project" value="UniProtKB-KW"/>
</dbReference>
<feature type="domain" description="Carrier" evidence="4">
    <location>
        <begin position="1015"/>
        <end position="1089"/>
    </location>
</feature>
<dbReference type="Proteomes" id="UP001201262">
    <property type="component" value="Unassembled WGS sequence"/>
</dbReference>
<dbReference type="PANTHER" id="PTHR45527:SF12">
    <property type="entry name" value="NONRIBOSOMAL PEPTIDE SYNTHETASE IVOA"/>
    <property type="match status" value="1"/>
</dbReference>
<dbReference type="Gene3D" id="3.30.559.30">
    <property type="entry name" value="Nonribosomal peptide synthetase, condensation domain"/>
    <property type="match status" value="1"/>
</dbReference>
<dbReference type="InterPro" id="IPR036736">
    <property type="entry name" value="ACP-like_sf"/>
</dbReference>
<dbReference type="GeneID" id="70242300"/>
<dbReference type="GO" id="GO:0031177">
    <property type="term" value="F:phosphopantetheine binding"/>
    <property type="evidence" value="ECO:0007669"/>
    <property type="project" value="TreeGrafter"/>
</dbReference>
<accession>A0AAD4PTP1</accession>
<dbReference type="CDD" id="cd19545">
    <property type="entry name" value="FUM14_C_NRPS-like"/>
    <property type="match status" value="1"/>
</dbReference>
<evidence type="ECO:0000313" key="6">
    <source>
        <dbReference type="Proteomes" id="UP001201262"/>
    </source>
</evidence>
<reference evidence="5" key="1">
    <citation type="submission" date="2021-12" db="EMBL/GenBank/DDBJ databases">
        <title>Convergent genome expansion in fungi linked to evolution of root-endophyte symbiosis.</title>
        <authorList>
            <consortium name="DOE Joint Genome Institute"/>
            <person name="Ke Y.-H."/>
            <person name="Bonito G."/>
            <person name="Liao H.-L."/>
            <person name="Looney B."/>
            <person name="Rojas-Flechas A."/>
            <person name="Nash J."/>
            <person name="Hameed K."/>
            <person name="Schadt C."/>
            <person name="Martin F."/>
            <person name="Crous P.W."/>
            <person name="Miettinen O."/>
            <person name="Magnuson J.K."/>
            <person name="Labbe J."/>
            <person name="Jacobson D."/>
            <person name="Doktycz M.J."/>
            <person name="Veneault-Fourrey C."/>
            <person name="Kuo A."/>
            <person name="Mondo S."/>
            <person name="Calhoun S."/>
            <person name="Riley R."/>
            <person name="Ohm R."/>
            <person name="LaButti K."/>
            <person name="Andreopoulos B."/>
            <person name="Pangilinan J."/>
            <person name="Nolan M."/>
            <person name="Tritt A."/>
            <person name="Clum A."/>
            <person name="Lipzen A."/>
            <person name="Daum C."/>
            <person name="Barry K."/>
            <person name="Grigoriev I.V."/>
            <person name="Vilgalys R."/>
        </authorList>
    </citation>
    <scope>NUCLEOTIDE SEQUENCE</scope>
    <source>
        <strain evidence="5">PMI_201</strain>
    </source>
</reference>
<keyword evidence="3" id="KW-0436">Ligase</keyword>
<dbReference type="InterPro" id="IPR045851">
    <property type="entry name" value="AMP-bd_C_sf"/>
</dbReference>
<evidence type="ECO:0000313" key="5">
    <source>
        <dbReference type="EMBL" id="KAH8691175.1"/>
    </source>
</evidence>
<dbReference type="Pfam" id="PF00501">
    <property type="entry name" value="AMP-binding"/>
    <property type="match status" value="1"/>
</dbReference>
<evidence type="ECO:0000259" key="4">
    <source>
        <dbReference type="PROSITE" id="PS50075"/>
    </source>
</evidence>
<sequence>MTVLSKNSSSSTTSELPLFSNESCYDEGYVRRFAAKVCGVGYEDIVEFIRCTPIQEGLMSLSVKRPSTYVARYVYELPKNLDISRFLAAWKAMANAHSIVRTRIIHAGFDGMFQIVLCNPPQCTIARDLQDYLHTDCQKGVQLGEPLIRAALVQNNASSTLYFVLTLHHAVYDDWSLALMLDHIEQVYEGLQPPPQRFFTFASCVQQSRNSTAKEFWKAEFFEFDAAAFPDPSKAGFVPIGSKSLSQMTKWETDQDFESLAEVIELAWAILCSWYTGSSEVVFGVTTTGRRASIPGVKEMSGPTIATFPLRMRLKKDNSVNESLQELKGRMEQIVLHEQLGLHYIAQVSPEAARACEFHSLLVIQPRRRDDYRIFREVTREQNLSNNSTFGTYPITLVCEPNNSGVSVEAVYDERTISEVQMQRILNQLSHLLSWINISGHERLSDIPTICAQDRVQLLAWNSSDTHLAQRCVHDIIRRECSAHPNSSAVCAADGQFSYSQLERHSSRLAARLEELGAVPEGFIPIYFNKSKWVPVAMLSVMMVGSAFVLLDPSVPFQRNAEICRQAGAMIIVSSSSLETEASQFVQTVVTPNEICNRLAATVAAEWKYQNSLVSPENALYATFTSGSTGKPKGVVIQHGSFSVSAAAYIERVGMGPQVRALQFASYAFDVSISDTLVTLMAGGCICIPSPEDRLNNLPKVIGQLQANWADLTPSLLLAFKPADLPGLHTIVLGGEALSQTDVATWSPHVRLINAYGPAECCVLSTVQLDLRPDSDPLDIGFGVGCRCWIVDTETGSNLLPIGAVGELVIEGPTVGRGYLTPEIKTSSFTKSPPWLYSMLLKEVSPHRIYKTGDLAKFTDTGSLRFMGRSDQQVKLRGQRLELGEVEYHLRQYLRSSGVVVADVFNMEASESATLVALVEVEKSQRTTTLCEDSDHAGHEINVSPDLSVLAEMERIRDELKQSVPGYMVPAFIIPVDKVPCQVSGKIDRKKIHQVGPMLLQTIQEYRAAHHDRQLPVTESEILLSHLIGDILKVSVEQIGLDDTFVNLGGNSISALQLVGLARKSGYGIRVIDVFSHPRIRQLSKRMTR</sequence>
<comment type="caution">
    <text evidence="5">The sequence shown here is derived from an EMBL/GenBank/DDBJ whole genome shotgun (WGS) entry which is preliminary data.</text>
</comment>